<sequence length="38" mass="4314">MRSQGYDGAANMCGRFRGVQARIRQQYPGVVYTHCKAH</sequence>
<accession>A0ABY7G077</accession>
<keyword evidence="2" id="KW-1185">Reference proteome</keyword>
<dbReference type="PANTHER" id="PTHR45749:SF21">
    <property type="entry name" value="DUF4371 DOMAIN-CONTAINING PROTEIN"/>
    <property type="match status" value="1"/>
</dbReference>
<protein>
    <submittedName>
        <fullName evidence="1">Uncharacterized protein</fullName>
    </submittedName>
</protein>
<gene>
    <name evidence="1" type="ORF">MAR_013562</name>
</gene>
<evidence type="ECO:0000313" key="2">
    <source>
        <dbReference type="Proteomes" id="UP001164746"/>
    </source>
</evidence>
<evidence type="ECO:0000313" key="1">
    <source>
        <dbReference type="EMBL" id="WAR27858.1"/>
    </source>
</evidence>
<organism evidence="1 2">
    <name type="scientific">Mya arenaria</name>
    <name type="common">Soft-shell clam</name>
    <dbReference type="NCBI Taxonomy" id="6604"/>
    <lineage>
        <taxon>Eukaryota</taxon>
        <taxon>Metazoa</taxon>
        <taxon>Spiralia</taxon>
        <taxon>Lophotrochozoa</taxon>
        <taxon>Mollusca</taxon>
        <taxon>Bivalvia</taxon>
        <taxon>Autobranchia</taxon>
        <taxon>Heteroconchia</taxon>
        <taxon>Euheterodonta</taxon>
        <taxon>Imparidentia</taxon>
        <taxon>Neoheterodontei</taxon>
        <taxon>Myida</taxon>
        <taxon>Myoidea</taxon>
        <taxon>Myidae</taxon>
        <taxon>Mya</taxon>
    </lineage>
</organism>
<name>A0ABY7G077_MYAAR</name>
<proteinExistence type="predicted"/>
<reference evidence="1" key="1">
    <citation type="submission" date="2022-11" db="EMBL/GenBank/DDBJ databases">
        <title>Centuries of genome instability and evolution in soft-shell clam transmissible cancer (bioRxiv).</title>
        <authorList>
            <person name="Hart S.F.M."/>
            <person name="Yonemitsu M.A."/>
            <person name="Giersch R.M."/>
            <person name="Beal B.F."/>
            <person name="Arriagada G."/>
            <person name="Davis B.W."/>
            <person name="Ostrander E.A."/>
            <person name="Goff S.P."/>
            <person name="Metzger M.J."/>
        </authorList>
    </citation>
    <scope>NUCLEOTIDE SEQUENCE</scope>
    <source>
        <strain evidence="1">MELC-2E11</strain>
        <tissue evidence="1">Siphon/mantle</tissue>
    </source>
</reference>
<dbReference type="PANTHER" id="PTHR45749">
    <property type="match status" value="1"/>
</dbReference>
<dbReference type="EMBL" id="CP111026">
    <property type="protein sequence ID" value="WAR27858.1"/>
    <property type="molecule type" value="Genomic_DNA"/>
</dbReference>
<dbReference type="Proteomes" id="UP001164746">
    <property type="component" value="Chromosome 15"/>
</dbReference>